<dbReference type="GO" id="GO:0007165">
    <property type="term" value="P:signal transduction"/>
    <property type="evidence" value="ECO:0007669"/>
    <property type="project" value="InterPro"/>
</dbReference>
<feature type="domain" description="PDEase" evidence="8">
    <location>
        <begin position="1"/>
        <end position="324"/>
    </location>
</feature>
<organism evidence="9 10">
    <name type="scientific">Ichthyophthirius multifiliis</name>
    <name type="common">White spot disease agent</name>
    <name type="synonym">Ich</name>
    <dbReference type="NCBI Taxonomy" id="5932"/>
    <lineage>
        <taxon>Eukaryota</taxon>
        <taxon>Sar</taxon>
        <taxon>Alveolata</taxon>
        <taxon>Ciliophora</taxon>
        <taxon>Intramacronucleata</taxon>
        <taxon>Oligohymenophorea</taxon>
        <taxon>Hymenostomatida</taxon>
        <taxon>Ophryoglenina</taxon>
        <taxon>Ichthyophthirius</taxon>
    </lineage>
</organism>
<dbReference type="PANTHER" id="PTHR11347">
    <property type="entry name" value="CYCLIC NUCLEOTIDE PHOSPHODIESTERASE"/>
    <property type="match status" value="1"/>
</dbReference>
<feature type="transmembrane region" description="Helical" evidence="7">
    <location>
        <begin position="429"/>
        <end position="446"/>
    </location>
</feature>
<accession>G0QX25</accession>
<dbReference type="eggNOG" id="KOG3688">
    <property type="taxonomic scope" value="Eukaryota"/>
</dbReference>
<evidence type="ECO:0000256" key="3">
    <source>
        <dbReference type="PIRSR" id="PIRSR623088-1"/>
    </source>
</evidence>
<dbReference type="PROSITE" id="PS51845">
    <property type="entry name" value="PDEASE_I_2"/>
    <property type="match status" value="1"/>
</dbReference>
<evidence type="ECO:0000313" key="10">
    <source>
        <dbReference type="Proteomes" id="UP000008983"/>
    </source>
</evidence>
<feature type="binding site" evidence="5">
    <location>
        <position position="118"/>
    </location>
    <ligand>
        <name>Zn(2+)</name>
        <dbReference type="ChEBI" id="CHEBI:29105"/>
        <label>1</label>
    </ligand>
</feature>
<dbReference type="Proteomes" id="UP000008983">
    <property type="component" value="Unassembled WGS sequence"/>
</dbReference>
<dbReference type="OrthoDB" id="342865at2759"/>
<dbReference type="FunCoup" id="G0QX25">
    <property type="interactions" value="22"/>
</dbReference>
<feature type="binding site" evidence="5">
    <location>
        <position position="230"/>
    </location>
    <ligand>
        <name>Zn(2+)</name>
        <dbReference type="ChEBI" id="CHEBI:29105"/>
        <label>1</label>
    </ligand>
</feature>
<feature type="binding site" evidence="5">
    <location>
        <position position="119"/>
    </location>
    <ligand>
        <name>Zn(2+)</name>
        <dbReference type="ChEBI" id="CHEBI:29105"/>
        <label>2</label>
    </ligand>
</feature>
<dbReference type="PROSITE" id="PS00126">
    <property type="entry name" value="PDEASE_I_1"/>
    <property type="match status" value="1"/>
</dbReference>
<dbReference type="PRINTS" id="PR00387">
    <property type="entry name" value="PDIESTERASE1"/>
</dbReference>
<dbReference type="Gene3D" id="1.10.1300.10">
    <property type="entry name" value="3'5'-cyclic nucleotide phosphodiesterase, catalytic domain"/>
    <property type="match status" value="1"/>
</dbReference>
<keyword evidence="7" id="KW-0812">Transmembrane</keyword>
<dbReference type="InterPro" id="IPR023174">
    <property type="entry name" value="PDEase_CS"/>
</dbReference>
<dbReference type="SUPFAM" id="SSF109604">
    <property type="entry name" value="HD-domain/PDEase-like"/>
    <property type="match status" value="1"/>
</dbReference>
<feature type="binding site" evidence="4">
    <location>
        <begin position="76"/>
        <end position="80"/>
    </location>
    <ligand>
        <name>AMP</name>
        <dbReference type="ChEBI" id="CHEBI:456215"/>
    </ligand>
</feature>
<keyword evidence="7" id="KW-1133">Transmembrane helix</keyword>
<feature type="binding site" evidence="5">
    <location>
        <position position="119"/>
    </location>
    <ligand>
        <name>Zn(2+)</name>
        <dbReference type="ChEBI" id="CHEBI:29105"/>
        <label>1</label>
    </ligand>
</feature>
<keyword evidence="2 6" id="KW-0378">Hydrolase</keyword>
<dbReference type="AlphaFoldDB" id="G0QX25"/>
<dbReference type="InterPro" id="IPR036971">
    <property type="entry name" value="PDEase_catalytic_dom_sf"/>
</dbReference>
<dbReference type="GO" id="GO:0004114">
    <property type="term" value="F:3',5'-cyclic-nucleotide phosphodiesterase activity"/>
    <property type="evidence" value="ECO:0007669"/>
    <property type="project" value="InterPro"/>
</dbReference>
<dbReference type="EC" id="3.1.4.-" evidence="6"/>
<dbReference type="EMBL" id="GL984030">
    <property type="protein sequence ID" value="EGR30229.1"/>
    <property type="molecule type" value="Genomic_DNA"/>
</dbReference>
<dbReference type="GO" id="GO:0046872">
    <property type="term" value="F:metal ion binding"/>
    <property type="evidence" value="ECO:0007669"/>
    <property type="project" value="UniProtKB-KW"/>
</dbReference>
<comment type="cofactor">
    <cofactor evidence="6">
        <name>a divalent metal cation</name>
        <dbReference type="ChEBI" id="CHEBI:60240"/>
    </cofactor>
    <text evidence="6">Binds 2 divalent metal cations per subunit. Site 1 may preferentially bind zinc ions, while site 2 has a preference for magnesium and/or manganese ions.</text>
</comment>
<evidence type="ECO:0000256" key="7">
    <source>
        <dbReference type="SAM" id="Phobius"/>
    </source>
</evidence>
<keyword evidence="1 5" id="KW-0479">Metal-binding</keyword>
<feature type="binding site" evidence="4">
    <location>
        <position position="281"/>
    </location>
    <ligand>
        <name>AMP</name>
        <dbReference type="ChEBI" id="CHEBI:456215"/>
    </ligand>
</feature>
<evidence type="ECO:0000256" key="5">
    <source>
        <dbReference type="PIRSR" id="PIRSR623088-3"/>
    </source>
</evidence>
<proteinExistence type="inferred from homology"/>
<gene>
    <name evidence="9" type="ORF">IMG5_137410</name>
</gene>
<evidence type="ECO:0000256" key="6">
    <source>
        <dbReference type="RuleBase" id="RU363067"/>
    </source>
</evidence>
<feature type="binding site" evidence="4">
    <location>
        <position position="119"/>
    </location>
    <ligand>
        <name>AMP</name>
        <dbReference type="ChEBI" id="CHEBI:456215"/>
    </ligand>
</feature>
<dbReference type="InterPro" id="IPR002073">
    <property type="entry name" value="PDEase_catalytic_dom"/>
</dbReference>
<dbReference type="InterPro" id="IPR023088">
    <property type="entry name" value="PDEase"/>
</dbReference>
<name>G0QX25_ICHMU</name>
<dbReference type="InParanoid" id="G0QX25"/>
<keyword evidence="7" id="KW-0472">Membrane</keyword>
<evidence type="ECO:0000259" key="8">
    <source>
        <dbReference type="PROSITE" id="PS51845"/>
    </source>
</evidence>
<evidence type="ECO:0000256" key="1">
    <source>
        <dbReference type="ARBA" id="ARBA00022723"/>
    </source>
</evidence>
<evidence type="ECO:0000256" key="2">
    <source>
        <dbReference type="ARBA" id="ARBA00022801"/>
    </source>
</evidence>
<evidence type="ECO:0000256" key="4">
    <source>
        <dbReference type="PIRSR" id="PIRSR623088-2"/>
    </source>
</evidence>
<dbReference type="STRING" id="857967.G0QX25"/>
<feature type="transmembrane region" description="Helical" evidence="7">
    <location>
        <begin position="405"/>
        <end position="423"/>
    </location>
</feature>
<comment type="similarity">
    <text evidence="6">Belongs to the cyclic nucleotide phosphodiesterase family.</text>
</comment>
<dbReference type="Pfam" id="PF00233">
    <property type="entry name" value="PDEase_I"/>
    <property type="match status" value="1"/>
</dbReference>
<feature type="active site" description="Proton donor" evidence="3">
    <location>
        <position position="76"/>
    </location>
</feature>
<feature type="binding site" evidence="5">
    <location>
        <position position="80"/>
    </location>
    <ligand>
        <name>Zn(2+)</name>
        <dbReference type="ChEBI" id="CHEBI:29105"/>
        <label>1</label>
    </ligand>
</feature>
<sequence>MQIYKKIQNKNNQQKIDEFTFNCFQMKEITKGNEIQFLLIHLFNRFQLLKDLNIDLSTFYRFTKEIQKGYRDVPYHNKLHAFDVLQTLNFFMIKCQFSSIANLSKLEQAAMYISAAAHDYDHPGFSNIYLKNTKNQLAIRYNDISILENHHVSSLFIICFKDEKQNILKNFSNQDYIQFRHICISMILATDMTNHFKNIAKLQQILSEEGFSINEENKLFFAEALLHASDISNPMKHWDVSSQWAVLASNEFCNQGDLERAEGLEISYLCDRYSVNLAKSQINFCDYIVKPLFEKCVEFLPLLQEYIQNFEQNKKSWNQLIDYYDLKLSFLFFVIKKIYIFFNSKNNYKNKKVKMKNNNNNNKNEKNFLKIDFLYQFFFLQNQYKKIFIFLSIFMFTFQQKNQNIINILLISYIYLYIILNIFNTKPQIQNFLFFYLSILFIYIIFNLLNNSILFYFFSFIILYYLKIIFNQKLYQQIKYYNQNYIFLINFYKKLYILTTSQKLQIIMLYFQFLTFQNCQLLKQFQVIYIILIIKNKNNQNYLNFLYIQKLLLY</sequence>
<feature type="transmembrane region" description="Helical" evidence="7">
    <location>
        <begin position="453"/>
        <end position="470"/>
    </location>
</feature>
<dbReference type="GeneID" id="14906347"/>
<dbReference type="RefSeq" id="XP_004031825.1">
    <property type="nucleotide sequence ID" value="XM_004031777.1"/>
</dbReference>
<keyword evidence="10" id="KW-1185">Reference proteome</keyword>
<protein>
    <recommendedName>
        <fullName evidence="6">Phosphodiesterase</fullName>
        <ecNumber evidence="6">3.1.4.-</ecNumber>
    </recommendedName>
</protein>
<evidence type="ECO:0000313" key="9">
    <source>
        <dbReference type="EMBL" id="EGR30229.1"/>
    </source>
</evidence>
<feature type="binding site" evidence="4">
    <location>
        <position position="230"/>
    </location>
    <ligand>
        <name>AMP</name>
        <dbReference type="ChEBI" id="CHEBI:456215"/>
    </ligand>
</feature>
<reference evidence="9 10" key="1">
    <citation type="submission" date="2011-07" db="EMBL/GenBank/DDBJ databases">
        <authorList>
            <person name="Coyne R."/>
            <person name="Brami D."/>
            <person name="Johnson J."/>
            <person name="Hostetler J."/>
            <person name="Hannick L."/>
            <person name="Clark T."/>
            <person name="Cassidy-Hanley D."/>
            <person name="Inman J."/>
        </authorList>
    </citation>
    <scope>NUCLEOTIDE SEQUENCE [LARGE SCALE GENOMIC DNA]</scope>
    <source>
        <strain evidence="9 10">G5</strain>
    </source>
</reference>